<sequence>MTTNMVRGPIELAGVTVPNGAANLDPDRCDDPSTFNVGRDERRRIFGAGLRDCAGERPADMRLAIEEILATFPDLRLADGSSAIRGAGVGRRGVHHLPVQFVPVSEEATV</sequence>
<dbReference type="EC" id="1.14.15.35" evidence="2"/>
<name>A0A2S8BN60_9MYCO</name>
<dbReference type="PANTHER" id="PTHR46696:SF3">
    <property type="entry name" value="PULCHERRIMINIC ACID SYNTHASE"/>
    <property type="match status" value="1"/>
</dbReference>
<dbReference type="GO" id="GO:0016705">
    <property type="term" value="F:oxidoreductase activity, acting on paired donors, with incorporation or reduction of molecular oxygen"/>
    <property type="evidence" value="ECO:0007669"/>
    <property type="project" value="InterPro"/>
</dbReference>
<dbReference type="SUPFAM" id="SSF48264">
    <property type="entry name" value="Cytochrome P450"/>
    <property type="match status" value="1"/>
</dbReference>
<dbReference type="PROSITE" id="PS00086">
    <property type="entry name" value="CYTOCHROME_P450"/>
    <property type="match status" value="1"/>
</dbReference>
<evidence type="ECO:0000313" key="2">
    <source>
        <dbReference type="EMBL" id="PQM47996.1"/>
    </source>
</evidence>
<dbReference type="GO" id="GO:0004497">
    <property type="term" value="F:monooxygenase activity"/>
    <property type="evidence" value="ECO:0007669"/>
    <property type="project" value="InterPro"/>
</dbReference>
<dbReference type="Gene3D" id="1.10.630.10">
    <property type="entry name" value="Cytochrome P450"/>
    <property type="match status" value="1"/>
</dbReference>
<protein>
    <submittedName>
        <fullName evidence="2">6-deoxyerythronolide B hydroxylase</fullName>
        <ecNumber evidence="2">1.14.15.35</ecNumber>
    </submittedName>
</protein>
<evidence type="ECO:0000313" key="3">
    <source>
        <dbReference type="Proteomes" id="UP000238296"/>
    </source>
</evidence>
<comment type="similarity">
    <text evidence="1">Belongs to the cytochrome P450 family.</text>
</comment>
<dbReference type="AlphaFoldDB" id="A0A2S8BN60"/>
<dbReference type="Proteomes" id="UP000238296">
    <property type="component" value="Unassembled WGS sequence"/>
</dbReference>
<dbReference type="InterPro" id="IPR036396">
    <property type="entry name" value="Cyt_P450_sf"/>
</dbReference>
<evidence type="ECO:0000256" key="1">
    <source>
        <dbReference type="ARBA" id="ARBA00010617"/>
    </source>
</evidence>
<dbReference type="EMBL" id="PPEA01000254">
    <property type="protein sequence ID" value="PQM47996.1"/>
    <property type="molecule type" value="Genomic_DNA"/>
</dbReference>
<organism evidence="2 3">
    <name type="scientific">Mycobacterium talmoniae</name>
    <dbReference type="NCBI Taxonomy" id="1858794"/>
    <lineage>
        <taxon>Bacteria</taxon>
        <taxon>Bacillati</taxon>
        <taxon>Actinomycetota</taxon>
        <taxon>Actinomycetes</taxon>
        <taxon>Mycobacteriales</taxon>
        <taxon>Mycobacteriaceae</taxon>
        <taxon>Mycobacterium</taxon>
    </lineage>
</organism>
<gene>
    <name evidence="2" type="primary">eryF</name>
    <name evidence="2" type="ORF">C1Y40_01819</name>
</gene>
<accession>A0A2S8BN60</accession>
<dbReference type="PANTHER" id="PTHR46696">
    <property type="entry name" value="P450, PUTATIVE (EUROFUNG)-RELATED"/>
    <property type="match status" value="1"/>
</dbReference>
<dbReference type="GO" id="GO:0005506">
    <property type="term" value="F:iron ion binding"/>
    <property type="evidence" value="ECO:0007669"/>
    <property type="project" value="InterPro"/>
</dbReference>
<keyword evidence="2" id="KW-0560">Oxidoreductase</keyword>
<dbReference type="InterPro" id="IPR017972">
    <property type="entry name" value="Cyt_P450_CS"/>
</dbReference>
<reference evidence="2 3" key="1">
    <citation type="journal article" date="2017" name="Int. J. Syst. Evol. Microbiol.">
        <title>Mycobacterium talmoniae sp. nov., a slowly growing mycobacterium isolated from human respiratory samples.</title>
        <authorList>
            <person name="Davidson R.M."/>
            <person name="DeGroote M.A."/>
            <person name="Marola J.L."/>
            <person name="Buss S."/>
            <person name="Jones V."/>
            <person name="McNeil M.R."/>
            <person name="Freifeld A.G."/>
            <person name="Elaine Epperson L."/>
            <person name="Hasan N.A."/>
            <person name="Jackson M."/>
            <person name="Iwen P.C."/>
            <person name="Salfinger M."/>
            <person name="Strong M."/>
        </authorList>
    </citation>
    <scope>NUCLEOTIDE SEQUENCE [LARGE SCALE GENOMIC DNA]</scope>
    <source>
        <strain evidence="2 3">ATCC BAA-2683</strain>
    </source>
</reference>
<dbReference type="GO" id="GO:0020037">
    <property type="term" value="F:heme binding"/>
    <property type="evidence" value="ECO:0007669"/>
    <property type="project" value="InterPro"/>
</dbReference>
<proteinExistence type="inferred from homology"/>
<comment type="caution">
    <text evidence="2">The sequence shown here is derived from an EMBL/GenBank/DDBJ whole genome shotgun (WGS) entry which is preliminary data.</text>
</comment>
<dbReference type="RefSeq" id="WP_131823500.1">
    <property type="nucleotide sequence ID" value="NZ_MLQM01000001.1"/>
</dbReference>